<feature type="domain" description="Phytocyanin" evidence="3">
    <location>
        <begin position="25"/>
        <end position="174"/>
    </location>
</feature>
<dbReference type="GO" id="GO:0005886">
    <property type="term" value="C:plasma membrane"/>
    <property type="evidence" value="ECO:0007669"/>
    <property type="project" value="TreeGrafter"/>
</dbReference>
<dbReference type="eggNOG" id="ENOG502S1D3">
    <property type="taxonomic scope" value="Eukaryota"/>
</dbReference>
<reference evidence="4" key="2">
    <citation type="submission" date="2013-04" db="UniProtKB">
        <authorList>
            <consortium name="EnsemblPlants"/>
        </authorList>
    </citation>
    <scope>IDENTIFICATION</scope>
</reference>
<keyword evidence="2" id="KW-0732">Signal</keyword>
<dbReference type="PANTHER" id="PTHR33021:SF554">
    <property type="entry name" value="OS06G0721800 PROTEIN"/>
    <property type="match status" value="1"/>
</dbReference>
<feature type="transmembrane region" description="Helical" evidence="1">
    <location>
        <begin position="59"/>
        <end position="77"/>
    </location>
</feature>
<accession>J3MHQ6</accession>
<dbReference type="PROSITE" id="PS51485">
    <property type="entry name" value="PHYTOCYANIN"/>
    <property type="match status" value="1"/>
</dbReference>
<keyword evidence="1" id="KW-1133">Transmembrane helix</keyword>
<evidence type="ECO:0000256" key="1">
    <source>
        <dbReference type="SAM" id="Phobius"/>
    </source>
</evidence>
<feature type="signal peptide" evidence="2">
    <location>
        <begin position="1"/>
        <end position="24"/>
    </location>
</feature>
<dbReference type="CDD" id="cd04216">
    <property type="entry name" value="Phytocyanin"/>
    <property type="match status" value="1"/>
</dbReference>
<dbReference type="HOGENOM" id="CLU_058719_2_5_1"/>
<feature type="chain" id="PRO_5003773851" description="Phytocyanin domain-containing protein" evidence="2">
    <location>
        <begin position="25"/>
        <end position="224"/>
    </location>
</feature>
<reference evidence="4" key="1">
    <citation type="journal article" date="2013" name="Nat. Commun.">
        <title>Whole-genome sequencing of Oryza brachyantha reveals mechanisms underlying Oryza genome evolution.</title>
        <authorList>
            <person name="Chen J."/>
            <person name="Huang Q."/>
            <person name="Gao D."/>
            <person name="Wang J."/>
            <person name="Lang Y."/>
            <person name="Liu T."/>
            <person name="Li B."/>
            <person name="Bai Z."/>
            <person name="Luis Goicoechea J."/>
            <person name="Liang C."/>
            <person name="Chen C."/>
            <person name="Zhang W."/>
            <person name="Sun S."/>
            <person name="Liao Y."/>
            <person name="Zhang X."/>
            <person name="Yang L."/>
            <person name="Song C."/>
            <person name="Wang M."/>
            <person name="Shi J."/>
            <person name="Liu G."/>
            <person name="Liu J."/>
            <person name="Zhou H."/>
            <person name="Zhou W."/>
            <person name="Yu Q."/>
            <person name="An N."/>
            <person name="Chen Y."/>
            <person name="Cai Q."/>
            <person name="Wang B."/>
            <person name="Liu B."/>
            <person name="Min J."/>
            <person name="Huang Y."/>
            <person name="Wu H."/>
            <person name="Li Z."/>
            <person name="Zhang Y."/>
            <person name="Yin Y."/>
            <person name="Song W."/>
            <person name="Jiang J."/>
            <person name="Jackson S.A."/>
            <person name="Wing R.A."/>
            <person name="Wang J."/>
            <person name="Chen M."/>
        </authorList>
    </citation>
    <scope>NUCLEOTIDE SEQUENCE [LARGE SCALE GENOMIC DNA]</scope>
    <source>
        <strain evidence="4">cv. IRGC 101232</strain>
    </source>
</reference>
<keyword evidence="1" id="KW-0472">Membrane</keyword>
<dbReference type="EnsemblPlants" id="OB06G35500.1">
    <property type="protein sequence ID" value="OB06G35500.1"/>
    <property type="gene ID" value="OB06G35500"/>
</dbReference>
<dbReference type="Gramene" id="OB06G35500.1">
    <property type="protein sequence ID" value="OB06G35500.1"/>
    <property type="gene ID" value="OB06G35500"/>
</dbReference>
<dbReference type="SUPFAM" id="SSF49503">
    <property type="entry name" value="Cupredoxins"/>
    <property type="match status" value="1"/>
</dbReference>
<evidence type="ECO:0000313" key="5">
    <source>
        <dbReference type="Proteomes" id="UP000006038"/>
    </source>
</evidence>
<evidence type="ECO:0000313" key="4">
    <source>
        <dbReference type="EnsemblPlants" id="OB06G35500.1"/>
    </source>
</evidence>
<dbReference type="GO" id="GO:0009055">
    <property type="term" value="F:electron transfer activity"/>
    <property type="evidence" value="ECO:0007669"/>
    <property type="project" value="InterPro"/>
</dbReference>
<sequence length="224" mass="24001">MLQLVATCGLLLFLSLPLLRSAAATEYAVGDGPWDSGTNYAAWADKHTFVAGDVLGSSFFFFFFLTCSSCIIAFHFIHDEWIDRIWFGLIWFDLTNDHLVAVFQYVKSQHNVVQVTEATYRSCDTGGGVAGVLKTYTSGYDRVQLTDPNTTYSFICDFPGHCLGGMKLAVKVSAAAAGAGGGSPPPSVVPLRPSGSASQRPPAWGLSLTLAAAGVVVVIKNFIF</sequence>
<dbReference type="InterPro" id="IPR039391">
    <property type="entry name" value="Phytocyanin-like"/>
</dbReference>
<dbReference type="InterPro" id="IPR003245">
    <property type="entry name" value="Phytocyanin_dom"/>
</dbReference>
<keyword evidence="1" id="KW-0812">Transmembrane</keyword>
<dbReference type="Gene3D" id="2.60.40.420">
    <property type="entry name" value="Cupredoxins - blue copper proteins"/>
    <property type="match status" value="1"/>
</dbReference>
<dbReference type="Pfam" id="PF02298">
    <property type="entry name" value="Cu_bind_like"/>
    <property type="match status" value="1"/>
</dbReference>
<protein>
    <recommendedName>
        <fullName evidence="3">Phytocyanin domain-containing protein</fullName>
    </recommendedName>
</protein>
<proteinExistence type="predicted"/>
<dbReference type="InterPro" id="IPR008972">
    <property type="entry name" value="Cupredoxin"/>
</dbReference>
<name>J3MHQ6_ORYBR</name>
<dbReference type="STRING" id="4533.J3MHQ6"/>
<dbReference type="Proteomes" id="UP000006038">
    <property type="component" value="Chromosome 6"/>
</dbReference>
<dbReference type="PANTHER" id="PTHR33021">
    <property type="entry name" value="BLUE COPPER PROTEIN"/>
    <property type="match status" value="1"/>
</dbReference>
<evidence type="ECO:0000259" key="3">
    <source>
        <dbReference type="PROSITE" id="PS51485"/>
    </source>
</evidence>
<keyword evidence="5" id="KW-1185">Reference proteome</keyword>
<dbReference type="AlphaFoldDB" id="J3MHQ6"/>
<evidence type="ECO:0000256" key="2">
    <source>
        <dbReference type="SAM" id="SignalP"/>
    </source>
</evidence>
<organism evidence="4">
    <name type="scientific">Oryza brachyantha</name>
    <name type="common">malo sina</name>
    <dbReference type="NCBI Taxonomy" id="4533"/>
    <lineage>
        <taxon>Eukaryota</taxon>
        <taxon>Viridiplantae</taxon>
        <taxon>Streptophyta</taxon>
        <taxon>Embryophyta</taxon>
        <taxon>Tracheophyta</taxon>
        <taxon>Spermatophyta</taxon>
        <taxon>Magnoliopsida</taxon>
        <taxon>Liliopsida</taxon>
        <taxon>Poales</taxon>
        <taxon>Poaceae</taxon>
        <taxon>BOP clade</taxon>
        <taxon>Oryzoideae</taxon>
        <taxon>Oryzeae</taxon>
        <taxon>Oryzinae</taxon>
        <taxon>Oryza</taxon>
    </lineage>
</organism>